<gene>
    <name evidence="1" type="ORF">UFOPK2655_01376</name>
</gene>
<protein>
    <submittedName>
        <fullName evidence="1">Unannotated protein</fullName>
    </submittedName>
</protein>
<evidence type="ECO:0000313" key="1">
    <source>
        <dbReference type="EMBL" id="CAB4721767.1"/>
    </source>
</evidence>
<accession>A0A6J6RCZ8</accession>
<sequence>MNAPSDWPAEPRKVISIVPSGNPLPPKARVISAPSIVPTVRFTFRTGRSMRTNSCFVNAGCDEAIS</sequence>
<proteinExistence type="predicted"/>
<dbReference type="EMBL" id="CAEZYE010000122">
    <property type="protein sequence ID" value="CAB4721767.1"/>
    <property type="molecule type" value="Genomic_DNA"/>
</dbReference>
<organism evidence="1">
    <name type="scientific">freshwater metagenome</name>
    <dbReference type="NCBI Taxonomy" id="449393"/>
    <lineage>
        <taxon>unclassified sequences</taxon>
        <taxon>metagenomes</taxon>
        <taxon>ecological metagenomes</taxon>
    </lineage>
</organism>
<name>A0A6J6RCZ8_9ZZZZ</name>
<reference evidence="1" key="1">
    <citation type="submission" date="2020-05" db="EMBL/GenBank/DDBJ databases">
        <authorList>
            <person name="Chiriac C."/>
            <person name="Salcher M."/>
            <person name="Ghai R."/>
            <person name="Kavagutti S V."/>
        </authorList>
    </citation>
    <scope>NUCLEOTIDE SEQUENCE</scope>
</reference>
<dbReference type="AlphaFoldDB" id="A0A6J6RCZ8"/>